<dbReference type="Proteomes" id="UP001444661">
    <property type="component" value="Unassembled WGS sequence"/>
</dbReference>
<dbReference type="EMBL" id="JAQQWK010000004">
    <property type="protein sequence ID" value="KAK8043446.1"/>
    <property type="molecule type" value="Genomic_DNA"/>
</dbReference>
<evidence type="ECO:0000313" key="8">
    <source>
        <dbReference type="Proteomes" id="UP001444661"/>
    </source>
</evidence>
<feature type="transmembrane region" description="Helical" evidence="5">
    <location>
        <begin position="219"/>
        <end position="244"/>
    </location>
</feature>
<evidence type="ECO:0000256" key="5">
    <source>
        <dbReference type="SAM" id="Phobius"/>
    </source>
</evidence>
<keyword evidence="3" id="KW-0862">Zinc</keyword>
<gene>
    <name evidence="7" type="ORF">PG993_005876</name>
</gene>
<dbReference type="Gene3D" id="6.10.140.2220">
    <property type="match status" value="1"/>
</dbReference>
<dbReference type="SUPFAM" id="SSF144232">
    <property type="entry name" value="HIT/MYND zinc finger-like"/>
    <property type="match status" value="1"/>
</dbReference>
<evidence type="ECO:0000256" key="3">
    <source>
        <dbReference type="ARBA" id="ARBA00022833"/>
    </source>
</evidence>
<dbReference type="InterPro" id="IPR002893">
    <property type="entry name" value="Znf_MYND"/>
</dbReference>
<evidence type="ECO:0000259" key="6">
    <source>
        <dbReference type="PROSITE" id="PS50865"/>
    </source>
</evidence>
<evidence type="ECO:0000256" key="4">
    <source>
        <dbReference type="PROSITE-ProRule" id="PRU00134"/>
    </source>
</evidence>
<protein>
    <recommendedName>
        <fullName evidence="6">MYND-type domain-containing protein</fullName>
    </recommendedName>
</protein>
<organism evidence="7 8">
    <name type="scientific">Apiospora rasikravindrae</name>
    <dbReference type="NCBI Taxonomy" id="990691"/>
    <lineage>
        <taxon>Eukaryota</taxon>
        <taxon>Fungi</taxon>
        <taxon>Dikarya</taxon>
        <taxon>Ascomycota</taxon>
        <taxon>Pezizomycotina</taxon>
        <taxon>Sordariomycetes</taxon>
        <taxon>Xylariomycetidae</taxon>
        <taxon>Amphisphaeriales</taxon>
        <taxon>Apiosporaceae</taxon>
        <taxon>Apiospora</taxon>
    </lineage>
</organism>
<evidence type="ECO:0000313" key="7">
    <source>
        <dbReference type="EMBL" id="KAK8043446.1"/>
    </source>
</evidence>
<evidence type="ECO:0000256" key="1">
    <source>
        <dbReference type="ARBA" id="ARBA00022723"/>
    </source>
</evidence>
<name>A0ABR1TBS5_9PEZI</name>
<keyword evidence="5" id="KW-0812">Transmembrane</keyword>
<sequence length="246" mass="27193">MSTAGLGSCIICEKPDSPRCARCKSAFYCSKACQLIDWPVHGLLCGPFATFNTANRPTKDHFRAIVFLPNKYKPKFRWIYCKWHELEYGYRYQCPEASTLVGEGCRVEQAILQSNPVSNRQLDDGITISFRDTFLVDGSARNKGVLSIITTQPGDYHDWRGPITAYGKVGPGSSQTHCRDLDMNDFHHIADFFLSYGSLPPGIMSSAQSVAATPELCGMAILAVLGIAVLLFCYGAIRAIFALFDL</sequence>
<reference evidence="7 8" key="1">
    <citation type="submission" date="2023-01" db="EMBL/GenBank/DDBJ databases">
        <title>Analysis of 21 Apiospora genomes using comparative genomics revels a genus with tremendous synthesis potential of carbohydrate active enzymes and secondary metabolites.</title>
        <authorList>
            <person name="Sorensen T."/>
        </authorList>
    </citation>
    <scope>NUCLEOTIDE SEQUENCE [LARGE SCALE GENOMIC DNA]</scope>
    <source>
        <strain evidence="7 8">CBS 33761</strain>
    </source>
</reference>
<dbReference type="Pfam" id="PF01753">
    <property type="entry name" value="zf-MYND"/>
    <property type="match status" value="1"/>
</dbReference>
<keyword evidence="5" id="KW-1133">Transmembrane helix</keyword>
<evidence type="ECO:0000256" key="2">
    <source>
        <dbReference type="ARBA" id="ARBA00022771"/>
    </source>
</evidence>
<dbReference type="PROSITE" id="PS01360">
    <property type="entry name" value="ZF_MYND_1"/>
    <property type="match status" value="1"/>
</dbReference>
<keyword evidence="5" id="KW-0472">Membrane</keyword>
<dbReference type="PROSITE" id="PS50865">
    <property type="entry name" value="ZF_MYND_2"/>
    <property type="match status" value="1"/>
</dbReference>
<proteinExistence type="predicted"/>
<keyword evidence="8" id="KW-1185">Reference proteome</keyword>
<feature type="domain" description="MYND-type" evidence="6">
    <location>
        <begin position="9"/>
        <end position="45"/>
    </location>
</feature>
<comment type="caution">
    <text evidence="7">The sequence shown here is derived from an EMBL/GenBank/DDBJ whole genome shotgun (WGS) entry which is preliminary data.</text>
</comment>
<keyword evidence="1" id="KW-0479">Metal-binding</keyword>
<accession>A0ABR1TBS5</accession>
<keyword evidence="2 4" id="KW-0863">Zinc-finger</keyword>